<feature type="compositionally biased region" description="Low complexity" evidence="2">
    <location>
        <begin position="67"/>
        <end position="82"/>
    </location>
</feature>
<feature type="region of interest" description="Disordered" evidence="2">
    <location>
        <begin position="725"/>
        <end position="792"/>
    </location>
</feature>
<comment type="caution">
    <text evidence="3">The sequence shown here is derived from an EMBL/GenBank/DDBJ whole genome shotgun (WGS) entry which is preliminary data.</text>
</comment>
<feature type="coiled-coil region" evidence="1">
    <location>
        <begin position="869"/>
        <end position="896"/>
    </location>
</feature>
<dbReference type="OrthoDB" id="6363515at2759"/>
<evidence type="ECO:0000313" key="3">
    <source>
        <dbReference type="EMBL" id="CAH0108407.1"/>
    </source>
</evidence>
<feature type="region of interest" description="Disordered" evidence="2">
    <location>
        <begin position="922"/>
        <end position="943"/>
    </location>
</feature>
<feature type="region of interest" description="Disordered" evidence="2">
    <location>
        <begin position="1"/>
        <end position="82"/>
    </location>
</feature>
<keyword evidence="1" id="KW-0175">Coiled coil</keyword>
<feature type="coiled-coil region" evidence="1">
    <location>
        <begin position="294"/>
        <end position="384"/>
    </location>
</feature>
<feature type="compositionally biased region" description="Basic and acidic residues" evidence="2">
    <location>
        <begin position="23"/>
        <end position="63"/>
    </location>
</feature>
<reference evidence="3" key="1">
    <citation type="submission" date="2021-11" db="EMBL/GenBank/DDBJ databases">
        <authorList>
            <person name="Schell T."/>
        </authorList>
    </citation>
    <scope>NUCLEOTIDE SEQUENCE</scope>
    <source>
        <strain evidence="3">M5</strain>
    </source>
</reference>
<sequence length="1047" mass="119979">MFSFFRKKSATKDSRAEQQATHIAEDRKEEEDRKIAENSKKKIKSDSKKTLRDNKKVSFKSETEPDNSLASANNVASSHNVSEIPPILAPPVIVLIADDDKDVTLLDATKTFVDCSSSHDEMETVHCPTTQPDDSVFQQEAEPPDVFCEALEIIQPEMNCYGSLLPMTLMPDESMSHSDRGDAILSENSTRLEKDLLNLNSDDKQSVRCRRRVSFNDEETVISDPGDVKDAATPDATHKLPITITQRDLRQAAASSTAPFLSKGSSPFLHETSIVQQDDEMMTTAEEDQSIDLLSMMEDQVRQLELELKEKNERVEQLEAMLADEDRQTQLEVIERLEADWNKEHELIDNEREEELRLLQEALEEALEEKAEIESKMLRDASRESQLLDDFEWKLGEIERDYKKKLVEAEKSAEERFKNEMAIEYQKLIDDKRDIDEKLTEIAHLKSFEAEVTQLRGLVFEQQRVIRTAARQVDHLKETEKILEDDLHKLRMNGCTRKQQQEMEAKWKENSLSEYNRLRAELVASNEEEMLKAIRQVVREKDEQIATLKRQFDAQQLAMNHQMTELKNSFQQREAKLNKQIETTRAEADRELCDLRRQLNKVQDSHVELMEQVEMKHAEELKQCGSCNEESQEALEQNYEEKLKMVEVQHQSQLIYSIDALQSLIEEEKQEALTQLGEHYQTQLQSLQEHISDLQKRLNDANKQSSQRQQELNRLEEVIAQQQEQLDHLQKRSEDQSESNKDMSSSRRHSCDDESSSASASTTESSGEDDYDESAPPNGRGAGDGCSPSTSAATVQDNLMRPCPELDNGILSSTIRPTRSASIQRVDSSEPCLSIKIEQFEQMQSAVMCCDDPEHVEAQQIILEMHQVLADRDAELQRLTEEKRFYQLELIHWERNLSLQRVGLPLALVPDRLSNESELNPWRGFSAPPVTKPRLPDNLRYPSATAFGDGSRAASYELFSPSATSLSPENQCGRQLFPAEQQQQQHQHHHPAESTLMTTEDWMSGAAFMDASDVRPMRWPPQEGSHFYYSDEEEDDDSNNNGFTTPL</sequence>
<dbReference type="EMBL" id="CAKKLH010000283">
    <property type="protein sequence ID" value="CAH0108407.1"/>
    <property type="molecule type" value="Genomic_DNA"/>
</dbReference>
<evidence type="ECO:0000256" key="1">
    <source>
        <dbReference type="SAM" id="Coils"/>
    </source>
</evidence>
<proteinExistence type="predicted"/>
<evidence type="ECO:0000256" key="2">
    <source>
        <dbReference type="SAM" id="MobiDB-lite"/>
    </source>
</evidence>
<accession>A0A8J2WR74</accession>
<gene>
    <name evidence="3" type="ORF">DGAL_LOCUS11785</name>
</gene>
<feature type="compositionally biased region" description="Low complexity" evidence="2">
    <location>
        <begin position="756"/>
        <end position="765"/>
    </location>
</feature>
<dbReference type="AlphaFoldDB" id="A0A8J2WR74"/>
<feature type="coiled-coil region" evidence="1">
    <location>
        <begin position="466"/>
        <end position="587"/>
    </location>
</feature>
<evidence type="ECO:0000313" key="4">
    <source>
        <dbReference type="Proteomes" id="UP000789390"/>
    </source>
</evidence>
<feature type="region of interest" description="Disordered" evidence="2">
    <location>
        <begin position="1013"/>
        <end position="1047"/>
    </location>
</feature>
<protein>
    <submittedName>
        <fullName evidence="3">Uncharacterized protein</fullName>
    </submittedName>
</protein>
<name>A0A8J2WR74_9CRUS</name>
<feature type="compositionally biased region" description="Basic and acidic residues" evidence="2">
    <location>
        <begin position="725"/>
        <end position="752"/>
    </location>
</feature>
<keyword evidence="4" id="KW-1185">Reference proteome</keyword>
<dbReference type="Proteomes" id="UP000789390">
    <property type="component" value="Unassembled WGS sequence"/>
</dbReference>
<organism evidence="3 4">
    <name type="scientific">Daphnia galeata</name>
    <dbReference type="NCBI Taxonomy" id="27404"/>
    <lineage>
        <taxon>Eukaryota</taxon>
        <taxon>Metazoa</taxon>
        <taxon>Ecdysozoa</taxon>
        <taxon>Arthropoda</taxon>
        <taxon>Crustacea</taxon>
        <taxon>Branchiopoda</taxon>
        <taxon>Diplostraca</taxon>
        <taxon>Cladocera</taxon>
        <taxon>Anomopoda</taxon>
        <taxon>Daphniidae</taxon>
        <taxon>Daphnia</taxon>
    </lineage>
</organism>